<evidence type="ECO:0000256" key="1">
    <source>
        <dbReference type="SAM" id="Phobius"/>
    </source>
</evidence>
<comment type="caution">
    <text evidence="2">The sequence shown here is derived from an EMBL/GenBank/DDBJ whole genome shotgun (WGS) entry which is preliminary data.</text>
</comment>
<proteinExistence type="predicted"/>
<dbReference type="HOGENOM" id="CLU_1407665_0_0_10"/>
<evidence type="ECO:0000313" key="3">
    <source>
        <dbReference type="Proteomes" id="UP000027442"/>
    </source>
</evidence>
<sequence>MKKWAYSFARLGKLCYICNIIANYFKLILLMFMKILAYVLFAFSTLLASCHREPIVVNADEIAATKQLNEKYHDLIVGHWHHFSQTELTEVTQEFVFKTDGTYTGHILYRSRQQVMVGGKPVLTDWTKRIDEDLEGQWGLMYSKSQSRNLLHLNSKSHFIGVRVIEFFDANQSKLIIESPLVIESGRIEFTRK</sequence>
<protein>
    <submittedName>
        <fullName evidence="2">Uncharacterized protein</fullName>
    </submittedName>
</protein>
<reference evidence="2 3" key="1">
    <citation type="submission" date="2013-08" db="EMBL/GenBank/DDBJ databases">
        <authorList>
            <person name="Weinstock G."/>
            <person name="Sodergren E."/>
            <person name="Wylie T."/>
            <person name="Fulton L."/>
            <person name="Fulton R."/>
            <person name="Fronick C."/>
            <person name="O'Laughlin M."/>
            <person name="Godfrey J."/>
            <person name="Miner T."/>
            <person name="Herter B."/>
            <person name="Appelbaum E."/>
            <person name="Cordes M."/>
            <person name="Lek S."/>
            <person name="Wollam A."/>
            <person name="Pepin K.H."/>
            <person name="Palsikar V.B."/>
            <person name="Mitreva M."/>
            <person name="Wilson R.K."/>
        </authorList>
    </citation>
    <scope>NUCLEOTIDE SEQUENCE [LARGE SCALE GENOMIC DNA]</scope>
    <source>
        <strain evidence="2 3">ATCC 15930</strain>
    </source>
</reference>
<feature type="transmembrane region" description="Helical" evidence="1">
    <location>
        <begin position="21"/>
        <end position="43"/>
    </location>
</feature>
<keyword evidence="1" id="KW-0472">Membrane</keyword>
<accession>A0A069QHQ4</accession>
<keyword evidence="1" id="KW-1133">Transmembrane helix</keyword>
<gene>
    <name evidence="2" type="ORF">HMPREF1991_02393</name>
</gene>
<organism evidence="2 3">
    <name type="scientific">Hoylesella loescheii DSM 19665 = JCM 12249 = ATCC 15930</name>
    <dbReference type="NCBI Taxonomy" id="1122985"/>
    <lineage>
        <taxon>Bacteria</taxon>
        <taxon>Pseudomonadati</taxon>
        <taxon>Bacteroidota</taxon>
        <taxon>Bacteroidia</taxon>
        <taxon>Bacteroidales</taxon>
        <taxon>Prevotellaceae</taxon>
        <taxon>Hoylesella</taxon>
    </lineage>
</organism>
<evidence type="ECO:0000313" key="2">
    <source>
        <dbReference type="EMBL" id="KDR51559.1"/>
    </source>
</evidence>
<dbReference type="AlphaFoldDB" id="A0A069QHQ4"/>
<dbReference type="PATRIC" id="fig|1122985.7.peg.2479"/>
<dbReference type="Proteomes" id="UP000027442">
    <property type="component" value="Unassembled WGS sequence"/>
</dbReference>
<dbReference type="EMBL" id="JNGW01000104">
    <property type="protein sequence ID" value="KDR51559.1"/>
    <property type="molecule type" value="Genomic_DNA"/>
</dbReference>
<keyword evidence="3" id="KW-1185">Reference proteome</keyword>
<name>A0A069QHQ4_HOYLO</name>
<keyword evidence="1" id="KW-0812">Transmembrane</keyword>